<dbReference type="GeneID" id="25261423"/>
<feature type="region of interest" description="Disordered" evidence="1">
    <location>
        <begin position="1"/>
        <end position="47"/>
    </location>
</feature>
<comment type="caution">
    <text evidence="2">The sequence shown here is derived from an EMBL/GenBank/DDBJ whole genome shotgun (WGS) entry which is preliminary data.</text>
</comment>
<feature type="region of interest" description="Disordered" evidence="1">
    <location>
        <begin position="99"/>
        <end position="199"/>
    </location>
</feature>
<evidence type="ECO:0000313" key="2">
    <source>
        <dbReference type="EMBL" id="KDN45086.1"/>
    </source>
</evidence>
<feature type="compositionally biased region" description="Basic and acidic residues" evidence="1">
    <location>
        <begin position="460"/>
        <end position="470"/>
    </location>
</feature>
<protein>
    <recommendedName>
        <fullName evidence="4">BSD domain-containing protein</fullName>
    </recommendedName>
</protein>
<feature type="region of interest" description="Disordered" evidence="1">
    <location>
        <begin position="318"/>
        <end position="476"/>
    </location>
</feature>
<dbReference type="InParanoid" id="A0A066VUA9"/>
<feature type="compositionally biased region" description="Polar residues" evidence="1">
    <location>
        <begin position="240"/>
        <end position="251"/>
    </location>
</feature>
<feature type="region of interest" description="Disordered" evidence="1">
    <location>
        <begin position="237"/>
        <end position="268"/>
    </location>
</feature>
<dbReference type="OrthoDB" id="73788at2759"/>
<evidence type="ECO:0000313" key="3">
    <source>
        <dbReference type="Proteomes" id="UP000027361"/>
    </source>
</evidence>
<gene>
    <name evidence="2" type="ORF">K437DRAFT_125819</name>
</gene>
<evidence type="ECO:0008006" key="4">
    <source>
        <dbReference type="Google" id="ProtNLM"/>
    </source>
</evidence>
<reference evidence="2 3" key="1">
    <citation type="submission" date="2014-05" db="EMBL/GenBank/DDBJ databases">
        <title>Draft genome sequence of a rare smut relative, Tilletiaria anomala UBC 951.</title>
        <authorList>
            <consortium name="DOE Joint Genome Institute"/>
            <person name="Toome M."/>
            <person name="Kuo A."/>
            <person name="Henrissat B."/>
            <person name="Lipzen A."/>
            <person name="Tritt A."/>
            <person name="Yoshinaga Y."/>
            <person name="Zane M."/>
            <person name="Barry K."/>
            <person name="Grigoriev I.V."/>
            <person name="Spatafora J.W."/>
            <person name="Aimea M.C."/>
        </authorList>
    </citation>
    <scope>NUCLEOTIDE SEQUENCE [LARGE SCALE GENOMIC DNA]</scope>
    <source>
        <strain evidence="2 3">UBC 951</strain>
    </source>
</reference>
<dbReference type="Proteomes" id="UP000027361">
    <property type="component" value="Unassembled WGS sequence"/>
</dbReference>
<name>A0A066VUA9_TILAU</name>
<accession>A0A066VUA9</accession>
<feature type="compositionally biased region" description="Polar residues" evidence="1">
    <location>
        <begin position="113"/>
        <end position="122"/>
    </location>
</feature>
<feature type="compositionally biased region" description="Low complexity" evidence="1">
    <location>
        <begin position="28"/>
        <end position="47"/>
    </location>
</feature>
<proteinExistence type="predicted"/>
<evidence type="ECO:0000256" key="1">
    <source>
        <dbReference type="SAM" id="MobiDB-lite"/>
    </source>
</evidence>
<organism evidence="2 3">
    <name type="scientific">Tilletiaria anomala (strain ATCC 24038 / CBS 436.72 / UBC 951)</name>
    <dbReference type="NCBI Taxonomy" id="1037660"/>
    <lineage>
        <taxon>Eukaryota</taxon>
        <taxon>Fungi</taxon>
        <taxon>Dikarya</taxon>
        <taxon>Basidiomycota</taxon>
        <taxon>Ustilaginomycotina</taxon>
        <taxon>Exobasidiomycetes</taxon>
        <taxon>Georgefischeriales</taxon>
        <taxon>Tilletiariaceae</taxon>
        <taxon>Tilletiaria</taxon>
    </lineage>
</organism>
<feature type="compositionally biased region" description="Low complexity" evidence="1">
    <location>
        <begin position="184"/>
        <end position="195"/>
    </location>
</feature>
<feature type="compositionally biased region" description="Basic and acidic residues" evidence="1">
    <location>
        <begin position="325"/>
        <end position="360"/>
    </location>
</feature>
<dbReference type="HOGENOM" id="CLU_573883_0_0_1"/>
<sequence>MDADIVSQGAAAQCTSEQSDATKGGGVYATATGASSSSSADAGTSEATTDLVAGLSSWWGGISKISAEKFETARANIQTQSKELVRVAKDELQRFEQSLEEAQKRARKESKSGAISVTSATQGDTGDKSKGKGKARQVDGDAVDGDKEKGSQRERSGIARGEEGIEQGGGDNVAMVDANGDIVGGSDPSRGPGSPATTTFDFDIEQRLVHASALFSNLAKSLQNDPRVQSIQRSLVGISSDASQQQGQQVSIDGAEKEGSTLAESTPISNLSSTIQSSLPHLSWAQSQALAEKYWSKSEEFAKEVIKEVKDIAGEFVQVLPPEKQVSDEKAAGKQQEGKRQKSQKSKADDIVFDADKDGGLEDISGALERAAAPTPLKPETSKSKADFDWDAPENGKSDSAFGLQTSTGPPTGSWGDSDDEVPARAVSAAPGRTASEVVTAKAGVGKDASSGGEAAESQSKAKEATKHDDEDSDWE</sequence>
<feature type="compositionally biased region" description="Low complexity" evidence="1">
    <location>
        <begin position="449"/>
        <end position="459"/>
    </location>
</feature>
<dbReference type="AlphaFoldDB" id="A0A066VUA9"/>
<dbReference type="EMBL" id="JMSN01000045">
    <property type="protein sequence ID" value="KDN45086.1"/>
    <property type="molecule type" value="Genomic_DNA"/>
</dbReference>
<dbReference type="RefSeq" id="XP_013243048.1">
    <property type="nucleotide sequence ID" value="XM_013387594.1"/>
</dbReference>
<feature type="compositionally biased region" description="Basic and acidic residues" evidence="1">
    <location>
        <begin position="125"/>
        <end position="163"/>
    </location>
</feature>
<keyword evidence="3" id="KW-1185">Reference proteome</keyword>